<dbReference type="EMBL" id="JAGWCR010000022">
    <property type="protein sequence ID" value="MBS3652264.1"/>
    <property type="molecule type" value="Genomic_DNA"/>
</dbReference>
<feature type="domain" description="Guanylate cyclase" evidence="1">
    <location>
        <begin position="223"/>
        <end position="358"/>
    </location>
</feature>
<dbReference type="PROSITE" id="PS50125">
    <property type="entry name" value="GUANYLATE_CYCLASE_2"/>
    <property type="match status" value="1"/>
</dbReference>
<dbReference type="Pfam" id="PF00211">
    <property type="entry name" value="Guanylate_cyc"/>
    <property type="match status" value="1"/>
</dbReference>
<organism evidence="2 3">
    <name type="scientific">Pseudaminobacter soli</name>
    <name type="common">ex Zhang et al. 2022</name>
    <dbReference type="NCBI Taxonomy" id="2831468"/>
    <lineage>
        <taxon>Bacteria</taxon>
        <taxon>Pseudomonadati</taxon>
        <taxon>Pseudomonadota</taxon>
        <taxon>Alphaproteobacteria</taxon>
        <taxon>Hyphomicrobiales</taxon>
        <taxon>Phyllobacteriaceae</taxon>
        <taxon>Pseudaminobacter</taxon>
    </lineage>
</organism>
<dbReference type="Proteomes" id="UP000680348">
    <property type="component" value="Unassembled WGS sequence"/>
</dbReference>
<dbReference type="GO" id="GO:0004016">
    <property type="term" value="F:adenylate cyclase activity"/>
    <property type="evidence" value="ECO:0007669"/>
    <property type="project" value="UniProtKB-ARBA"/>
</dbReference>
<dbReference type="AlphaFoldDB" id="A0A942I500"/>
<dbReference type="PANTHER" id="PTHR43081">
    <property type="entry name" value="ADENYLATE CYCLASE, TERMINAL-DIFFERENTIATION SPECIFIC-RELATED"/>
    <property type="match status" value="1"/>
</dbReference>
<gene>
    <name evidence="2" type="ORF">KEU06_27095</name>
</gene>
<dbReference type="PANTHER" id="PTHR43081:SF11">
    <property type="entry name" value="BLR2264 PROTEIN"/>
    <property type="match status" value="1"/>
</dbReference>
<dbReference type="GO" id="GO:0035556">
    <property type="term" value="P:intracellular signal transduction"/>
    <property type="evidence" value="ECO:0007669"/>
    <property type="project" value="InterPro"/>
</dbReference>
<dbReference type="SUPFAM" id="SSF55073">
    <property type="entry name" value="Nucleotide cyclase"/>
    <property type="match status" value="1"/>
</dbReference>
<dbReference type="Gene3D" id="3.30.70.1230">
    <property type="entry name" value="Nucleotide cyclase"/>
    <property type="match status" value="1"/>
</dbReference>
<evidence type="ECO:0000313" key="3">
    <source>
        <dbReference type="Proteomes" id="UP000680348"/>
    </source>
</evidence>
<name>A0A942I500_9HYPH</name>
<dbReference type="CDD" id="cd07302">
    <property type="entry name" value="CHD"/>
    <property type="match status" value="1"/>
</dbReference>
<keyword evidence="3" id="KW-1185">Reference proteome</keyword>
<protein>
    <submittedName>
        <fullName evidence="2">Adenylate/guanylate cyclase domain-containing protein</fullName>
    </submittedName>
</protein>
<evidence type="ECO:0000313" key="2">
    <source>
        <dbReference type="EMBL" id="MBS3652264.1"/>
    </source>
</evidence>
<comment type="caution">
    <text evidence="2">The sequence shown here is derived from an EMBL/GenBank/DDBJ whole genome shotgun (WGS) entry which is preliminary data.</text>
</comment>
<dbReference type="InterPro" id="IPR029787">
    <property type="entry name" value="Nucleotide_cyclase"/>
</dbReference>
<proteinExistence type="predicted"/>
<dbReference type="RefSeq" id="WP_188257818.1">
    <property type="nucleotide sequence ID" value="NZ_JABVCF010000022.1"/>
</dbReference>
<accession>A0A942I500</accession>
<sequence length="412" mass="44790">MGRTAPIISWLHQQGLRGTASGKVLEGLSEQLLTAGIDLDRSVLAYLVFHPQFDGMHFTWTRSTRRAQRQAVIRTDILRVPSPFLKMQATGTREMRYRLDDPDVVLPFPFLDRLRSLGYKDYFAFFEPFGTYADRTVWPDLPDGLIMHEGVTGSYGTTREGGFNQSDIARFRDLSVPISVAVKVGAILEMAETLLSAYLGPASGRNVLLGHVRRGQGQIIRAVVWHSDLRGSTALAEITTFETYLSTLNSYYDCVVDAVIAHSGEVLKFIGDGVLAMFPFGTGALAEGEACEQAFAAGRDALTRLTSINAEQAAAGRAQIHCGIALHAGNLMYGNVGSAQRLDFTVMGSTVNEVVRLEALCKTLDVPLVLSEAVAAHLKEPLESWGWHALAGVSRKLEVFSPLGIGFGAGKA</sequence>
<reference evidence="2" key="1">
    <citation type="submission" date="2021-04" db="EMBL/GenBank/DDBJ databases">
        <title>Pseudaminobacter soli sp. nov., isolated from paddy soil contaminated by heavy metals.</title>
        <authorList>
            <person name="Zhang K."/>
        </authorList>
    </citation>
    <scope>NUCLEOTIDE SEQUENCE</scope>
    <source>
        <strain evidence="2">19-2017</strain>
    </source>
</reference>
<dbReference type="GO" id="GO:0006171">
    <property type="term" value="P:cAMP biosynthetic process"/>
    <property type="evidence" value="ECO:0007669"/>
    <property type="project" value="TreeGrafter"/>
</dbReference>
<dbReference type="InterPro" id="IPR050697">
    <property type="entry name" value="Adenylyl/Guanylyl_Cyclase_3/4"/>
</dbReference>
<dbReference type="InterPro" id="IPR001054">
    <property type="entry name" value="A/G_cyclase"/>
</dbReference>
<evidence type="ECO:0000259" key="1">
    <source>
        <dbReference type="PROSITE" id="PS50125"/>
    </source>
</evidence>